<gene>
    <name evidence="1" type="ORF">MTR67_012871</name>
</gene>
<feature type="non-terminal residue" evidence="1">
    <location>
        <position position="1"/>
    </location>
</feature>
<proteinExistence type="predicted"/>
<name>A0AAF0QA16_SOLVR</name>
<protein>
    <submittedName>
        <fullName evidence="1">Uncharacterized protein</fullName>
    </submittedName>
</protein>
<organism evidence="1 2">
    <name type="scientific">Solanum verrucosum</name>
    <dbReference type="NCBI Taxonomy" id="315347"/>
    <lineage>
        <taxon>Eukaryota</taxon>
        <taxon>Viridiplantae</taxon>
        <taxon>Streptophyta</taxon>
        <taxon>Embryophyta</taxon>
        <taxon>Tracheophyta</taxon>
        <taxon>Spermatophyta</taxon>
        <taxon>Magnoliopsida</taxon>
        <taxon>eudicotyledons</taxon>
        <taxon>Gunneridae</taxon>
        <taxon>Pentapetalae</taxon>
        <taxon>asterids</taxon>
        <taxon>lamiids</taxon>
        <taxon>Solanales</taxon>
        <taxon>Solanaceae</taxon>
        <taxon>Solanoideae</taxon>
        <taxon>Solaneae</taxon>
        <taxon>Solanum</taxon>
    </lineage>
</organism>
<dbReference type="EMBL" id="CP133614">
    <property type="protein sequence ID" value="WMV19486.1"/>
    <property type="molecule type" value="Genomic_DNA"/>
</dbReference>
<evidence type="ECO:0000313" key="2">
    <source>
        <dbReference type="Proteomes" id="UP001234989"/>
    </source>
</evidence>
<keyword evidence="2" id="KW-1185">Reference proteome</keyword>
<dbReference type="Proteomes" id="UP001234989">
    <property type="component" value="Chromosome 3"/>
</dbReference>
<sequence length="85" mass="9317">ATTSIFGVLGEKLFSVTAENIFDITCIKLRKSSWGSSNTTHTTLSVLSYVQNGPTLQPSTTARDSKNIKPLGISEVRSRKQLFLK</sequence>
<dbReference type="AlphaFoldDB" id="A0AAF0QA16"/>
<evidence type="ECO:0000313" key="1">
    <source>
        <dbReference type="EMBL" id="WMV19486.1"/>
    </source>
</evidence>
<accession>A0AAF0QA16</accession>
<reference evidence="1" key="1">
    <citation type="submission" date="2023-08" db="EMBL/GenBank/DDBJ databases">
        <title>A de novo genome assembly of Solanum verrucosum Schlechtendal, a Mexican diploid species geographically isolated from the other diploid A-genome species in potato relatives.</title>
        <authorList>
            <person name="Hosaka K."/>
        </authorList>
    </citation>
    <scope>NUCLEOTIDE SEQUENCE</scope>
    <source>
        <tissue evidence="1">Young leaves</tissue>
    </source>
</reference>